<dbReference type="UniPathway" id="UPA00196"/>
<dbReference type="GO" id="GO:0032216">
    <property type="term" value="F:glucosaminyl-phosphatidylinositol O-acyltransferase activity"/>
    <property type="evidence" value="ECO:0007669"/>
    <property type="project" value="TreeGrafter"/>
</dbReference>
<evidence type="ECO:0000256" key="9">
    <source>
        <dbReference type="SAM" id="Phobius"/>
    </source>
</evidence>
<evidence type="ECO:0000313" key="11">
    <source>
        <dbReference type="Proteomes" id="UP000298327"/>
    </source>
</evidence>
<feature type="transmembrane region" description="Helical" evidence="9">
    <location>
        <begin position="528"/>
        <end position="553"/>
    </location>
</feature>
<evidence type="ECO:0000256" key="8">
    <source>
        <dbReference type="ARBA" id="ARBA00023136"/>
    </source>
</evidence>
<reference evidence="10 11" key="1">
    <citation type="submission" date="2019-02" db="EMBL/GenBank/DDBJ databases">
        <title>Genome sequencing of the rare red list fungi Dentipellis fragilis.</title>
        <authorList>
            <person name="Buettner E."/>
            <person name="Kellner H."/>
        </authorList>
    </citation>
    <scope>NUCLEOTIDE SEQUENCE [LARGE SCALE GENOMIC DNA]</scope>
    <source>
        <strain evidence="10 11">DSM 105465</strain>
    </source>
</reference>
<keyword evidence="11" id="KW-1185">Reference proteome</keyword>
<comment type="pathway">
    <text evidence="2">Glycolipid biosynthesis; glycosylphosphatidylinositol-anchor biosynthesis.</text>
</comment>
<dbReference type="Proteomes" id="UP000298327">
    <property type="component" value="Unassembled WGS sequence"/>
</dbReference>
<evidence type="ECO:0000256" key="1">
    <source>
        <dbReference type="ARBA" id="ARBA00004141"/>
    </source>
</evidence>
<dbReference type="GO" id="GO:0006506">
    <property type="term" value="P:GPI anchor biosynthetic process"/>
    <property type="evidence" value="ECO:0007669"/>
    <property type="project" value="UniProtKB-UniPathway"/>
</dbReference>
<dbReference type="AlphaFoldDB" id="A0A4Y9YP47"/>
<comment type="caution">
    <text evidence="10">The sequence shown here is derived from an EMBL/GenBank/DDBJ whole genome shotgun (WGS) entry which is preliminary data.</text>
</comment>
<feature type="transmembrane region" description="Helical" evidence="9">
    <location>
        <begin position="626"/>
        <end position="645"/>
    </location>
</feature>
<dbReference type="InterPro" id="IPR009447">
    <property type="entry name" value="PIGW/GWT1"/>
</dbReference>
<keyword evidence="7 9" id="KW-1133">Transmembrane helix</keyword>
<feature type="transmembrane region" description="Helical" evidence="9">
    <location>
        <begin position="388"/>
        <end position="409"/>
    </location>
</feature>
<feature type="transmembrane region" description="Helical" evidence="9">
    <location>
        <begin position="289"/>
        <end position="314"/>
    </location>
</feature>
<feature type="transmembrane region" description="Helical" evidence="9">
    <location>
        <begin position="363"/>
        <end position="381"/>
    </location>
</feature>
<feature type="transmembrane region" description="Helical" evidence="9">
    <location>
        <begin position="429"/>
        <end position="450"/>
    </location>
</feature>
<name>A0A4Y9YP47_9AGAM</name>
<keyword evidence="6 9" id="KW-0812">Transmembrane</keyword>
<evidence type="ECO:0000256" key="7">
    <source>
        <dbReference type="ARBA" id="ARBA00022989"/>
    </source>
</evidence>
<evidence type="ECO:0000256" key="6">
    <source>
        <dbReference type="ARBA" id="ARBA00022692"/>
    </source>
</evidence>
<dbReference type="OrthoDB" id="15270at2759"/>
<evidence type="ECO:0000256" key="2">
    <source>
        <dbReference type="ARBA" id="ARBA00004687"/>
    </source>
</evidence>
<dbReference type="Pfam" id="PF06423">
    <property type="entry name" value="GWT1"/>
    <property type="match status" value="1"/>
</dbReference>
<organism evidence="10 11">
    <name type="scientific">Dentipellis fragilis</name>
    <dbReference type="NCBI Taxonomy" id="205917"/>
    <lineage>
        <taxon>Eukaryota</taxon>
        <taxon>Fungi</taxon>
        <taxon>Dikarya</taxon>
        <taxon>Basidiomycota</taxon>
        <taxon>Agaricomycotina</taxon>
        <taxon>Agaricomycetes</taxon>
        <taxon>Russulales</taxon>
        <taxon>Hericiaceae</taxon>
        <taxon>Dentipellis</taxon>
    </lineage>
</organism>
<feature type="transmembrane region" description="Helical" evidence="9">
    <location>
        <begin position="198"/>
        <end position="214"/>
    </location>
</feature>
<feature type="transmembrane region" description="Helical" evidence="9">
    <location>
        <begin position="171"/>
        <end position="192"/>
    </location>
</feature>
<keyword evidence="8 9" id="KW-0472">Membrane</keyword>
<dbReference type="GO" id="GO:0016020">
    <property type="term" value="C:membrane"/>
    <property type="evidence" value="ECO:0007669"/>
    <property type="project" value="UniProtKB-SubCell"/>
</dbReference>
<proteinExistence type="inferred from homology"/>
<dbReference type="GO" id="GO:0072659">
    <property type="term" value="P:protein localization to plasma membrane"/>
    <property type="evidence" value="ECO:0007669"/>
    <property type="project" value="TreeGrafter"/>
</dbReference>
<keyword evidence="5" id="KW-0337">GPI-anchor biosynthesis</keyword>
<sequence length="654" mass="72124">MYEIKRPQVSAYDASASCNRRPETVKTSSYILPILSRYHIGGSESRISRWMNSMTSCSPSSSSWAFDVRSLRSSRERHAVCDCTFCAEESSADVAKLSLKLHSIGIRLRLQIEQKLQVMDADYKASKEAFVSGMTGSSVLHVNLISAYPTKQASIALHSTIRTRFPSPSRLLAFPAEWLTLVAPLLLSITLFANHPTLLILLLAVPTALLLFLIPRRESGTPLPSNSPQASPSVPSRVLRTKGGTDTLSIAPLPALSTYRAHMMLMTVLGILAVDFPVFPRALAKCETYGVSIMDLGVGSFVFSQGVVSAIPLLKDPQYLTSSPIPKIQRTLKKCIPVLLLGLVRVLLVKGTEYPEHVTEYGVHWNFFLTLGFIPVLQVLLHPFIRHVPISLIGLLLALGQQIVLSAGLRSFVFDAPRVGLISANKEGIVSLPGYLAIHLLGLSTGTFLLPPSPSYFRRRQRERPLKRRDSSVCSDLHTGKPVSTTVRRENDKTAIELFSYAFIWWTLFFACRYFRIDDGVSRRLVNLQYILWVSAFNTSFILGYLTLDLAFFPSPLSKSVYSPTSKLKVPAETASAISLLAPLPAVQAPPLLEAVNRNGLPVFLLANMATGVVNLSMETMYASDAVAMGALTLYAVAVCGVAWWTRDRRLWKL</sequence>
<evidence type="ECO:0000313" key="10">
    <source>
        <dbReference type="EMBL" id="TFY63558.1"/>
    </source>
</evidence>
<evidence type="ECO:0000256" key="4">
    <source>
        <dbReference type="ARBA" id="ARBA00014495"/>
    </source>
</evidence>
<dbReference type="STRING" id="205917.A0A4Y9YP47"/>
<protein>
    <recommendedName>
        <fullName evidence="4">GPI-anchored wall transfer protein 1</fullName>
    </recommendedName>
</protein>
<dbReference type="EMBL" id="SEOQ01000410">
    <property type="protein sequence ID" value="TFY63558.1"/>
    <property type="molecule type" value="Genomic_DNA"/>
</dbReference>
<dbReference type="PANTHER" id="PTHR20661">
    <property type="entry name" value="PHOSPHATIDYLINOSITOL-GLYCAN BIOSYNTHESIS CLASS W PROTEIN"/>
    <property type="match status" value="1"/>
</dbReference>
<dbReference type="GO" id="GO:0005783">
    <property type="term" value="C:endoplasmic reticulum"/>
    <property type="evidence" value="ECO:0007669"/>
    <property type="project" value="TreeGrafter"/>
</dbReference>
<evidence type="ECO:0000256" key="5">
    <source>
        <dbReference type="ARBA" id="ARBA00022502"/>
    </source>
</evidence>
<comment type="subcellular location">
    <subcellularLocation>
        <location evidence="1">Membrane</location>
        <topology evidence="1">Multi-pass membrane protein</topology>
    </subcellularLocation>
</comment>
<gene>
    <name evidence="10" type="ORF">EVG20_g6266</name>
</gene>
<accession>A0A4Y9YP47</accession>
<dbReference type="PANTHER" id="PTHR20661:SF0">
    <property type="entry name" value="PHOSPHATIDYLINOSITOL-GLYCAN BIOSYNTHESIS CLASS W PROTEIN"/>
    <property type="match status" value="1"/>
</dbReference>
<evidence type="ECO:0000256" key="3">
    <source>
        <dbReference type="ARBA" id="ARBA00007559"/>
    </source>
</evidence>
<comment type="similarity">
    <text evidence="3">Belongs to the PIGW family.</text>
</comment>